<dbReference type="InterPro" id="IPR036034">
    <property type="entry name" value="PDZ_sf"/>
</dbReference>
<dbReference type="Gene3D" id="2.30.42.10">
    <property type="match status" value="1"/>
</dbReference>
<evidence type="ECO:0000313" key="3">
    <source>
        <dbReference type="Proteomes" id="UP000051574"/>
    </source>
</evidence>
<dbReference type="OrthoDB" id="42382at2759"/>
<organism evidence="2 3">
    <name type="scientific">Oryctes borbonicus</name>
    <dbReference type="NCBI Taxonomy" id="1629725"/>
    <lineage>
        <taxon>Eukaryota</taxon>
        <taxon>Metazoa</taxon>
        <taxon>Ecdysozoa</taxon>
        <taxon>Arthropoda</taxon>
        <taxon>Hexapoda</taxon>
        <taxon>Insecta</taxon>
        <taxon>Pterygota</taxon>
        <taxon>Neoptera</taxon>
        <taxon>Endopterygota</taxon>
        <taxon>Coleoptera</taxon>
        <taxon>Polyphaga</taxon>
        <taxon>Scarabaeiformia</taxon>
        <taxon>Scarabaeidae</taxon>
        <taxon>Dynastinae</taxon>
        <taxon>Oryctes</taxon>
    </lineage>
</organism>
<dbReference type="Proteomes" id="UP000051574">
    <property type="component" value="Unassembled WGS sequence"/>
</dbReference>
<dbReference type="AlphaFoldDB" id="A0A0T6B261"/>
<sequence>MIFFCRLKMLKHVVTGKKRHKGTNTEDDCTSAKFDNFLHSNSGFTCNCTMIRIIIDRAHGKSLGIKVVGGKKARKGVFISSILESGAIHENGVIQEGDEILAINNHPMGNTTALEDALMIIKKIKRPYVIVYVARRVSQFINK</sequence>
<evidence type="ECO:0000313" key="2">
    <source>
        <dbReference type="EMBL" id="KRT81259.1"/>
    </source>
</evidence>
<gene>
    <name evidence="2" type="ORF">AMK59_5971</name>
</gene>
<feature type="domain" description="PDZ" evidence="1">
    <location>
        <begin position="52"/>
        <end position="136"/>
    </location>
</feature>
<dbReference type="InterPro" id="IPR001478">
    <property type="entry name" value="PDZ"/>
</dbReference>
<accession>A0A0T6B261</accession>
<dbReference type="EMBL" id="LJIG01016219">
    <property type="protein sequence ID" value="KRT81259.1"/>
    <property type="molecule type" value="Genomic_DNA"/>
</dbReference>
<evidence type="ECO:0000259" key="1">
    <source>
        <dbReference type="PROSITE" id="PS50106"/>
    </source>
</evidence>
<protein>
    <submittedName>
        <fullName evidence="2">PDZ domain-containing protein</fullName>
    </submittedName>
</protein>
<name>A0A0T6B261_9SCAR</name>
<dbReference type="SUPFAM" id="SSF50156">
    <property type="entry name" value="PDZ domain-like"/>
    <property type="match status" value="1"/>
</dbReference>
<dbReference type="Pfam" id="PF00595">
    <property type="entry name" value="PDZ"/>
    <property type="match status" value="1"/>
</dbReference>
<dbReference type="PANTHER" id="PTHR19964:SF92">
    <property type="entry name" value="PATJ HOMOLOG"/>
    <property type="match status" value="1"/>
</dbReference>
<keyword evidence="3" id="KW-1185">Reference proteome</keyword>
<dbReference type="SMART" id="SM00228">
    <property type="entry name" value="PDZ"/>
    <property type="match status" value="1"/>
</dbReference>
<proteinExistence type="predicted"/>
<dbReference type="InterPro" id="IPR051342">
    <property type="entry name" value="PDZ_scaffold"/>
</dbReference>
<dbReference type="CDD" id="cd00136">
    <property type="entry name" value="PDZ_canonical"/>
    <property type="match status" value="1"/>
</dbReference>
<reference evidence="2 3" key="1">
    <citation type="submission" date="2015-09" db="EMBL/GenBank/DDBJ databases">
        <title>Draft genome of the scarab beetle Oryctes borbonicus.</title>
        <authorList>
            <person name="Meyer J.M."/>
            <person name="Markov G.V."/>
            <person name="Baskaran P."/>
            <person name="Herrmann M."/>
            <person name="Sommer R.J."/>
            <person name="Roedelsperger C."/>
        </authorList>
    </citation>
    <scope>NUCLEOTIDE SEQUENCE [LARGE SCALE GENOMIC DNA]</scope>
    <source>
        <strain evidence="2">OB123</strain>
        <tissue evidence="2">Whole animal</tissue>
    </source>
</reference>
<dbReference type="PROSITE" id="PS50106">
    <property type="entry name" value="PDZ"/>
    <property type="match status" value="1"/>
</dbReference>
<comment type="caution">
    <text evidence="2">The sequence shown here is derived from an EMBL/GenBank/DDBJ whole genome shotgun (WGS) entry which is preliminary data.</text>
</comment>
<dbReference type="PANTHER" id="PTHR19964">
    <property type="entry name" value="MULTIPLE PDZ DOMAIN PROTEIN"/>
    <property type="match status" value="1"/>
</dbReference>